<sequence>CGNKLPILLIIPRTKELENYTPPANIRILFKSSATFNEESFVISSFAKCGITGQSNLHKTLKNLVERNLVYNTYVDDLDEDEDILGFDNDDQIELQEVVLDETVPVTTPEASNGILSTRNSPDLSQIPSNQYTTVPQNAYISPNDIVQNSQIVTGSQVIQTSTPVISNESQRPRQLPGRYVLKDLINNNQNLNQIKSPIVTTSTVEIPQVRNKRGRKPLPRDENGKIIRPQKN</sequence>
<dbReference type="Proteomes" id="UP000663879">
    <property type="component" value="Unassembled WGS sequence"/>
</dbReference>
<reference evidence="2" key="1">
    <citation type="submission" date="2021-02" db="EMBL/GenBank/DDBJ databases">
        <authorList>
            <person name="Nowell W R."/>
        </authorList>
    </citation>
    <scope>NUCLEOTIDE SEQUENCE</scope>
    <source>
        <strain evidence="2">Ploen Becks lab</strain>
    </source>
</reference>
<protein>
    <submittedName>
        <fullName evidence="2">Uncharacterized protein</fullName>
    </submittedName>
</protein>
<proteinExistence type="predicted"/>
<feature type="non-terminal residue" evidence="2">
    <location>
        <position position="1"/>
    </location>
</feature>
<organism evidence="2 3">
    <name type="scientific">Brachionus calyciflorus</name>
    <dbReference type="NCBI Taxonomy" id="104777"/>
    <lineage>
        <taxon>Eukaryota</taxon>
        <taxon>Metazoa</taxon>
        <taxon>Spiralia</taxon>
        <taxon>Gnathifera</taxon>
        <taxon>Rotifera</taxon>
        <taxon>Eurotatoria</taxon>
        <taxon>Monogononta</taxon>
        <taxon>Pseudotrocha</taxon>
        <taxon>Ploima</taxon>
        <taxon>Brachionidae</taxon>
        <taxon>Brachionus</taxon>
    </lineage>
</organism>
<evidence type="ECO:0000313" key="3">
    <source>
        <dbReference type="Proteomes" id="UP000663879"/>
    </source>
</evidence>
<gene>
    <name evidence="2" type="ORF">OXX778_LOCUS18976</name>
</gene>
<keyword evidence="3" id="KW-1185">Reference proteome</keyword>
<dbReference type="EMBL" id="CAJNOC010005509">
    <property type="protein sequence ID" value="CAF1054287.1"/>
    <property type="molecule type" value="Genomic_DNA"/>
</dbReference>
<accession>A0A814KU85</accession>
<feature type="region of interest" description="Disordered" evidence="1">
    <location>
        <begin position="211"/>
        <end position="233"/>
    </location>
</feature>
<dbReference type="AlphaFoldDB" id="A0A814KU85"/>
<evidence type="ECO:0000256" key="1">
    <source>
        <dbReference type="SAM" id="MobiDB-lite"/>
    </source>
</evidence>
<name>A0A814KU85_9BILA</name>
<evidence type="ECO:0000313" key="2">
    <source>
        <dbReference type="EMBL" id="CAF1054287.1"/>
    </source>
</evidence>
<comment type="caution">
    <text evidence="2">The sequence shown here is derived from an EMBL/GenBank/DDBJ whole genome shotgun (WGS) entry which is preliminary data.</text>
</comment>